<dbReference type="KEGG" id="srn:A4G23_04404"/>
<dbReference type="OrthoDB" id="9816296at2"/>
<sequence length="203" mass="22175">MGTREKILQAAAEMIAEDMTAKLSVRAVAARAGVSTGSLRFHFPTQRALQDSVLARIYEGMLPGDPIRDRTLPPRERLLNCLRQVLAPLGTDEDARTAWGAVYRAFIEPEPTEQVRAAYLGLEREARRRVEHWLTVLAEEGVLPPGDHTRNVRFLLTVLNGLSVERALPTGESVLIAETETLNAAVDHVLSTGPAPPAGATRP</sequence>
<keyword evidence="7" id="KW-1185">Reference proteome</keyword>
<dbReference type="InterPro" id="IPR009057">
    <property type="entry name" value="Homeodomain-like_sf"/>
</dbReference>
<keyword evidence="2 4" id="KW-0238">DNA-binding</keyword>
<dbReference type="SUPFAM" id="SSF48498">
    <property type="entry name" value="Tetracyclin repressor-like, C-terminal domain"/>
    <property type="match status" value="1"/>
</dbReference>
<keyword evidence="3" id="KW-0804">Transcription</keyword>
<dbReference type="PATRIC" id="fig|285473.5.peg.4626"/>
<dbReference type="EMBL" id="CP017316">
    <property type="protein sequence ID" value="AOT61516.1"/>
    <property type="molecule type" value="Genomic_DNA"/>
</dbReference>
<dbReference type="STRING" id="285473.A4G23_04404"/>
<dbReference type="SUPFAM" id="SSF46689">
    <property type="entry name" value="Homeodomain-like"/>
    <property type="match status" value="1"/>
</dbReference>
<dbReference type="GO" id="GO:0000976">
    <property type="term" value="F:transcription cis-regulatory region binding"/>
    <property type="evidence" value="ECO:0007669"/>
    <property type="project" value="TreeGrafter"/>
</dbReference>
<dbReference type="InterPro" id="IPR001647">
    <property type="entry name" value="HTH_TetR"/>
</dbReference>
<dbReference type="InterPro" id="IPR036271">
    <property type="entry name" value="Tet_transcr_reg_TetR-rel_C_sf"/>
</dbReference>
<evidence type="ECO:0000256" key="3">
    <source>
        <dbReference type="ARBA" id="ARBA00023163"/>
    </source>
</evidence>
<organism evidence="6 7">
    <name type="scientific">Streptomyces rubrolavendulae</name>
    <dbReference type="NCBI Taxonomy" id="285473"/>
    <lineage>
        <taxon>Bacteria</taxon>
        <taxon>Bacillati</taxon>
        <taxon>Actinomycetota</taxon>
        <taxon>Actinomycetes</taxon>
        <taxon>Kitasatosporales</taxon>
        <taxon>Streptomycetaceae</taxon>
        <taxon>Streptomyces</taxon>
    </lineage>
</organism>
<reference evidence="6 7" key="1">
    <citation type="submission" date="2016-09" db="EMBL/GenBank/DDBJ databases">
        <title>Streptomyces rubrolavendulae MJM4426 Genome sequencing and assembly.</title>
        <authorList>
            <person name="Kim J.-G."/>
        </authorList>
    </citation>
    <scope>NUCLEOTIDE SEQUENCE [LARGE SCALE GENOMIC DNA]</scope>
    <source>
        <strain evidence="6 7">MJM4426</strain>
    </source>
</reference>
<proteinExistence type="predicted"/>
<evidence type="ECO:0000259" key="5">
    <source>
        <dbReference type="PROSITE" id="PS50977"/>
    </source>
</evidence>
<dbReference type="Proteomes" id="UP000095349">
    <property type="component" value="Chromosome"/>
</dbReference>
<dbReference type="GeneID" id="91405917"/>
<name>A0A1D8G7V8_9ACTN</name>
<feature type="DNA-binding region" description="H-T-H motif" evidence="4">
    <location>
        <begin position="24"/>
        <end position="43"/>
    </location>
</feature>
<accession>A0A1D8G7V8</accession>
<dbReference type="Gene3D" id="1.10.357.10">
    <property type="entry name" value="Tetracycline Repressor, domain 2"/>
    <property type="match status" value="1"/>
</dbReference>
<dbReference type="GO" id="GO:0003700">
    <property type="term" value="F:DNA-binding transcription factor activity"/>
    <property type="evidence" value="ECO:0007669"/>
    <property type="project" value="TreeGrafter"/>
</dbReference>
<dbReference type="RefSeq" id="WP_031128377.1">
    <property type="nucleotide sequence ID" value="NZ_CP017316.1"/>
</dbReference>
<evidence type="ECO:0000256" key="1">
    <source>
        <dbReference type="ARBA" id="ARBA00023015"/>
    </source>
</evidence>
<dbReference type="PROSITE" id="PS50977">
    <property type="entry name" value="HTH_TETR_2"/>
    <property type="match status" value="1"/>
</dbReference>
<dbReference type="AlphaFoldDB" id="A0A1D8G7V8"/>
<gene>
    <name evidence="6" type="ORF">A4G23_04404</name>
</gene>
<dbReference type="PANTHER" id="PTHR30055:SF234">
    <property type="entry name" value="HTH-TYPE TRANSCRIPTIONAL REGULATOR BETI"/>
    <property type="match status" value="1"/>
</dbReference>
<dbReference type="InterPro" id="IPR050109">
    <property type="entry name" value="HTH-type_TetR-like_transc_reg"/>
</dbReference>
<keyword evidence="1" id="KW-0805">Transcription regulation</keyword>
<evidence type="ECO:0000256" key="4">
    <source>
        <dbReference type="PROSITE-ProRule" id="PRU00335"/>
    </source>
</evidence>
<evidence type="ECO:0000313" key="7">
    <source>
        <dbReference type="Proteomes" id="UP000095349"/>
    </source>
</evidence>
<evidence type="ECO:0000256" key="2">
    <source>
        <dbReference type="ARBA" id="ARBA00023125"/>
    </source>
</evidence>
<evidence type="ECO:0000313" key="6">
    <source>
        <dbReference type="EMBL" id="AOT61516.1"/>
    </source>
</evidence>
<feature type="domain" description="HTH tetR-type" evidence="5">
    <location>
        <begin position="1"/>
        <end position="61"/>
    </location>
</feature>
<protein>
    <submittedName>
        <fullName evidence="6">Bacterial regulatory protein, tetR family</fullName>
    </submittedName>
</protein>
<dbReference type="Pfam" id="PF00440">
    <property type="entry name" value="TetR_N"/>
    <property type="match status" value="1"/>
</dbReference>
<dbReference type="PANTHER" id="PTHR30055">
    <property type="entry name" value="HTH-TYPE TRANSCRIPTIONAL REGULATOR RUTR"/>
    <property type="match status" value="1"/>
</dbReference>